<evidence type="ECO:0000313" key="2">
    <source>
        <dbReference type="Proteomes" id="UP001497497"/>
    </source>
</evidence>
<feature type="non-terminal residue" evidence="1">
    <location>
        <position position="1"/>
    </location>
</feature>
<protein>
    <submittedName>
        <fullName evidence="1">Uncharacterized protein</fullName>
    </submittedName>
</protein>
<accession>A0AAV2HU49</accession>
<feature type="non-terminal residue" evidence="1">
    <location>
        <position position="76"/>
    </location>
</feature>
<reference evidence="1 2" key="1">
    <citation type="submission" date="2024-04" db="EMBL/GenBank/DDBJ databases">
        <authorList>
            <consortium name="Genoscope - CEA"/>
            <person name="William W."/>
        </authorList>
    </citation>
    <scope>NUCLEOTIDE SEQUENCE [LARGE SCALE GENOMIC DNA]</scope>
</reference>
<comment type="caution">
    <text evidence="1">The sequence shown here is derived from an EMBL/GenBank/DDBJ whole genome shotgun (WGS) entry which is preliminary data.</text>
</comment>
<dbReference type="Proteomes" id="UP001497497">
    <property type="component" value="Unassembled WGS sequence"/>
</dbReference>
<gene>
    <name evidence="1" type="ORF">GSLYS_00011549001</name>
</gene>
<sequence length="76" mass="8419">QFALLALGNTVWNSDTRNLQVETEATKRACREFEDIAGNELWAKGRFQSLVDCDAIKRGNVFGTFPKISGAKQSKA</sequence>
<name>A0AAV2HU49_LYMST</name>
<organism evidence="1 2">
    <name type="scientific">Lymnaea stagnalis</name>
    <name type="common">Great pond snail</name>
    <name type="synonym">Helix stagnalis</name>
    <dbReference type="NCBI Taxonomy" id="6523"/>
    <lineage>
        <taxon>Eukaryota</taxon>
        <taxon>Metazoa</taxon>
        <taxon>Spiralia</taxon>
        <taxon>Lophotrochozoa</taxon>
        <taxon>Mollusca</taxon>
        <taxon>Gastropoda</taxon>
        <taxon>Heterobranchia</taxon>
        <taxon>Euthyneura</taxon>
        <taxon>Panpulmonata</taxon>
        <taxon>Hygrophila</taxon>
        <taxon>Lymnaeoidea</taxon>
        <taxon>Lymnaeidae</taxon>
        <taxon>Lymnaea</taxon>
    </lineage>
</organism>
<dbReference type="EMBL" id="CAXITT010000269">
    <property type="protein sequence ID" value="CAL1537646.1"/>
    <property type="molecule type" value="Genomic_DNA"/>
</dbReference>
<evidence type="ECO:0000313" key="1">
    <source>
        <dbReference type="EMBL" id="CAL1537646.1"/>
    </source>
</evidence>
<proteinExistence type="predicted"/>
<keyword evidence="2" id="KW-1185">Reference proteome</keyword>
<dbReference type="AlphaFoldDB" id="A0AAV2HU49"/>